<accession>A0ABY4VLU7</accession>
<dbReference type="Proteomes" id="UP001056648">
    <property type="component" value="Chromosome 1"/>
</dbReference>
<dbReference type="GeneID" id="70687381"/>
<keyword evidence="1" id="KW-0812">Transmembrane</keyword>
<evidence type="ECO:0000313" key="2">
    <source>
        <dbReference type="EMBL" id="USE78163.1"/>
    </source>
</evidence>
<proteinExistence type="predicted"/>
<sequence length="172" mass="18320">MSAIQDFVGRSLASGTSASVLSTIALACGGHFDCRNTLAPVNAVSHWVWGDRAIHANGPAWRYTAVGYVIHHAMSVFWAAFYEAWVGRSPQPQRPAAAILAGLAVAAAACVVDLRLTPKRLTPGFERRLSPWSLALVYVAFGLALPLVTLCRPRQRQDARAIPAAGAVADSD</sequence>
<keyword evidence="1" id="KW-1133">Transmembrane helix</keyword>
<protein>
    <submittedName>
        <fullName evidence="2">Uncharacterized protein</fullName>
    </submittedName>
</protein>
<reference evidence="2" key="1">
    <citation type="submission" date="2022-06" db="EMBL/GenBank/DDBJ databases">
        <title>Complete genome sequence and characterization of Cupriavidus gilardii QJ1 isolated from contaminating cells.</title>
        <authorList>
            <person name="Qi J."/>
        </authorList>
    </citation>
    <scope>NUCLEOTIDE SEQUENCE</scope>
    <source>
        <strain evidence="2">QJ1</strain>
    </source>
</reference>
<keyword evidence="1" id="KW-0472">Membrane</keyword>
<feature type="transmembrane region" description="Helical" evidence="1">
    <location>
        <begin position="97"/>
        <end position="117"/>
    </location>
</feature>
<feature type="transmembrane region" description="Helical" evidence="1">
    <location>
        <begin position="129"/>
        <end position="150"/>
    </location>
</feature>
<dbReference type="RefSeq" id="WP_174779612.1">
    <property type="nucleotide sequence ID" value="NZ_CP054624.1"/>
</dbReference>
<dbReference type="EMBL" id="CP098735">
    <property type="protein sequence ID" value="USE78163.1"/>
    <property type="molecule type" value="Genomic_DNA"/>
</dbReference>
<name>A0ABY4VLU7_9BURK</name>
<keyword evidence="3" id="KW-1185">Reference proteome</keyword>
<organism evidence="2 3">
    <name type="scientific">Cupriavidus gilardii</name>
    <dbReference type="NCBI Taxonomy" id="82541"/>
    <lineage>
        <taxon>Bacteria</taxon>
        <taxon>Pseudomonadati</taxon>
        <taxon>Pseudomonadota</taxon>
        <taxon>Betaproteobacteria</taxon>
        <taxon>Burkholderiales</taxon>
        <taxon>Burkholderiaceae</taxon>
        <taxon>Cupriavidus</taxon>
    </lineage>
</organism>
<feature type="transmembrane region" description="Helical" evidence="1">
    <location>
        <begin position="65"/>
        <end position="85"/>
    </location>
</feature>
<gene>
    <name evidence="2" type="ORF">NDR89_03740</name>
</gene>
<evidence type="ECO:0000313" key="3">
    <source>
        <dbReference type="Proteomes" id="UP001056648"/>
    </source>
</evidence>
<evidence type="ECO:0000256" key="1">
    <source>
        <dbReference type="SAM" id="Phobius"/>
    </source>
</evidence>